<dbReference type="OrthoDB" id="9805202at2"/>
<comment type="subcellular location">
    <subcellularLocation>
        <location evidence="1">Periplasm</location>
    </subcellularLocation>
</comment>
<feature type="binding site" description="covalent" evidence="8">
    <location>
        <position position="256"/>
    </location>
    <ligand>
        <name>heme c</name>
        <dbReference type="ChEBI" id="CHEBI:61717"/>
        <label>2</label>
    </ligand>
</feature>
<feature type="binding site" description="covalent" evidence="8">
    <location>
        <position position="75"/>
    </location>
    <ligand>
        <name>heme c</name>
        <dbReference type="ChEBI" id="CHEBI:61717"/>
        <label>1</label>
    </ligand>
</feature>
<evidence type="ECO:0000256" key="3">
    <source>
        <dbReference type="ARBA" id="ARBA00022723"/>
    </source>
</evidence>
<evidence type="ECO:0000256" key="2">
    <source>
        <dbReference type="ARBA" id="ARBA00022617"/>
    </source>
</evidence>
<dbReference type="Pfam" id="PF03150">
    <property type="entry name" value="CCP_MauG"/>
    <property type="match status" value="1"/>
</dbReference>
<evidence type="ECO:0000256" key="8">
    <source>
        <dbReference type="PIRSR" id="PIRSR000294-1"/>
    </source>
</evidence>
<protein>
    <submittedName>
        <fullName evidence="11">Cytochrome-c peroxidase</fullName>
    </submittedName>
</protein>
<dbReference type="GO" id="GO:0004130">
    <property type="term" value="F:cytochrome-c peroxidase activity"/>
    <property type="evidence" value="ECO:0007669"/>
    <property type="project" value="TreeGrafter"/>
</dbReference>
<dbReference type="GO" id="GO:0042597">
    <property type="term" value="C:periplasmic space"/>
    <property type="evidence" value="ECO:0007669"/>
    <property type="project" value="UniProtKB-SubCell"/>
</dbReference>
<feature type="binding site" description="axial binding residue" evidence="9">
    <location>
        <position position="76"/>
    </location>
    <ligand>
        <name>heme c</name>
        <dbReference type="ChEBI" id="CHEBI:61717"/>
        <label>1</label>
    </ligand>
    <ligandPart>
        <name>Fe</name>
        <dbReference type="ChEBI" id="CHEBI:18248"/>
    </ligandPart>
</feature>
<feature type="binding site" description="axial binding residue" evidence="9">
    <location>
        <position position="257"/>
    </location>
    <ligand>
        <name>heme c</name>
        <dbReference type="ChEBI" id="CHEBI:61717"/>
        <label>2</label>
    </ligand>
    <ligandPart>
        <name>Fe</name>
        <dbReference type="ChEBI" id="CHEBI:18248"/>
    </ligandPart>
</feature>
<feature type="domain" description="Cytochrome c" evidence="10">
    <location>
        <begin position="238"/>
        <end position="391"/>
    </location>
</feature>
<keyword evidence="2 8" id="KW-0349">Heme</keyword>
<dbReference type="PIRSF" id="PIRSF000294">
    <property type="entry name" value="Cytochrome-c_peroxidase"/>
    <property type="match status" value="1"/>
</dbReference>
<accession>A0A3A3G322</accession>
<keyword evidence="4" id="KW-0732">Signal</keyword>
<sequence>MLIAGATLAGMPDRIDGWTRDEISVLSSLSLKQLPPARKDSSNAYENLPAAAHLGQRIFSDRRFSSNGAVSCASCHQPAKQFQDGEPLGLGVGTGSRRTMPVVAADHSPFLFWNGRKDSLWSQALGPLEDPAEHGGNRLAYARVMQAHYRKDYEAIFGAMPNLGHLPKDASPIGPPLQKSAWNAMPESARHDISRVFANMGKAFAAYQKTLQYGESRLDRYVEGVAGGDKSSLQILSPQEKNGLRIFIGKGSCITCHNGPLLTDQHFHNTGIPPRRITTPDLGRFAAIEKVLKDEFNCLGRYSDARPELCEELNFIAAADHTTQAAFKTPGLRNVALRPPYMHAGQLASLEEVVRHYAHAPEAAAGHSELKPIKLSVQEVQDVIAFLGTLSGPVVHRQMPYVAAQSRPDK</sequence>
<dbReference type="PROSITE" id="PS51007">
    <property type="entry name" value="CYTC"/>
    <property type="match status" value="2"/>
</dbReference>
<dbReference type="InterPro" id="IPR051395">
    <property type="entry name" value="Cytochrome_c_Peroxidase/MauG"/>
</dbReference>
<evidence type="ECO:0000256" key="7">
    <source>
        <dbReference type="ARBA" id="ARBA00023004"/>
    </source>
</evidence>
<dbReference type="InterPro" id="IPR036909">
    <property type="entry name" value="Cyt_c-like_dom_sf"/>
</dbReference>
<comment type="PTM">
    <text evidence="8">Binds 2 heme groups per subunit.</text>
</comment>
<dbReference type="PANTHER" id="PTHR30600:SF10">
    <property type="entry name" value="BLL6722 PROTEIN"/>
    <property type="match status" value="1"/>
</dbReference>
<dbReference type="EMBL" id="QYUQ01000002">
    <property type="protein sequence ID" value="RJG02883.1"/>
    <property type="molecule type" value="Genomic_DNA"/>
</dbReference>
<dbReference type="GO" id="GO:0020037">
    <property type="term" value="F:heme binding"/>
    <property type="evidence" value="ECO:0007669"/>
    <property type="project" value="InterPro"/>
</dbReference>
<evidence type="ECO:0000256" key="4">
    <source>
        <dbReference type="ARBA" id="ARBA00022729"/>
    </source>
</evidence>
<keyword evidence="3 9" id="KW-0479">Metal-binding</keyword>
<name>A0A3A3G322_9BURK</name>
<feature type="domain" description="Cytochrome c" evidence="10">
    <location>
        <begin position="50"/>
        <end position="161"/>
    </location>
</feature>
<evidence type="ECO:0000256" key="1">
    <source>
        <dbReference type="ARBA" id="ARBA00004418"/>
    </source>
</evidence>
<feature type="binding site" description="covalent" evidence="8">
    <location>
        <position position="253"/>
    </location>
    <ligand>
        <name>heme c</name>
        <dbReference type="ChEBI" id="CHEBI:61717"/>
        <label>2</label>
    </ligand>
</feature>
<evidence type="ECO:0000313" key="11">
    <source>
        <dbReference type="EMBL" id="RJG02883.1"/>
    </source>
</evidence>
<comment type="caution">
    <text evidence="11">The sequence shown here is derived from an EMBL/GenBank/DDBJ whole genome shotgun (WGS) entry which is preliminary data.</text>
</comment>
<dbReference type="AlphaFoldDB" id="A0A3A3G322"/>
<reference evidence="12" key="1">
    <citation type="submission" date="2018-09" db="EMBL/GenBank/DDBJ databases">
        <authorList>
            <person name="Zhu H."/>
        </authorList>
    </citation>
    <scope>NUCLEOTIDE SEQUENCE [LARGE SCALE GENOMIC DNA]</scope>
    <source>
        <strain evidence="12">K1S02-23</strain>
    </source>
</reference>
<dbReference type="InterPro" id="IPR026259">
    <property type="entry name" value="MauG/Cytc_peroxidase"/>
</dbReference>
<dbReference type="GO" id="GO:0009055">
    <property type="term" value="F:electron transfer activity"/>
    <property type="evidence" value="ECO:0007669"/>
    <property type="project" value="InterPro"/>
</dbReference>
<dbReference type="Gene3D" id="1.10.760.10">
    <property type="entry name" value="Cytochrome c-like domain"/>
    <property type="match status" value="2"/>
</dbReference>
<dbReference type="InterPro" id="IPR009056">
    <property type="entry name" value="Cyt_c-like_dom"/>
</dbReference>
<evidence type="ECO:0000313" key="12">
    <source>
        <dbReference type="Proteomes" id="UP000266327"/>
    </source>
</evidence>
<evidence type="ECO:0000256" key="6">
    <source>
        <dbReference type="ARBA" id="ARBA00023002"/>
    </source>
</evidence>
<dbReference type="Proteomes" id="UP000266327">
    <property type="component" value="Unassembled WGS sequence"/>
</dbReference>
<comment type="cofactor">
    <cofactor evidence="8">
        <name>heme</name>
        <dbReference type="ChEBI" id="CHEBI:30413"/>
    </cofactor>
    <text evidence="8">Binds 2 heme groups.</text>
</comment>
<keyword evidence="6" id="KW-0560">Oxidoreductase</keyword>
<evidence type="ECO:0000259" key="10">
    <source>
        <dbReference type="PROSITE" id="PS51007"/>
    </source>
</evidence>
<dbReference type="InterPro" id="IPR004852">
    <property type="entry name" value="Di-haem_cyt_c_peroxidsae"/>
</dbReference>
<evidence type="ECO:0000256" key="9">
    <source>
        <dbReference type="PIRSR" id="PIRSR000294-2"/>
    </source>
</evidence>
<keyword evidence="11" id="KW-0575">Peroxidase</keyword>
<gene>
    <name evidence="11" type="ORF">D3878_15915</name>
</gene>
<dbReference type="GO" id="GO:0046872">
    <property type="term" value="F:metal ion binding"/>
    <property type="evidence" value="ECO:0007669"/>
    <property type="project" value="UniProtKB-KW"/>
</dbReference>
<dbReference type="SUPFAM" id="SSF46626">
    <property type="entry name" value="Cytochrome c"/>
    <property type="match status" value="2"/>
</dbReference>
<keyword evidence="12" id="KW-1185">Reference proteome</keyword>
<evidence type="ECO:0000256" key="5">
    <source>
        <dbReference type="ARBA" id="ARBA00022764"/>
    </source>
</evidence>
<keyword evidence="7 9" id="KW-0408">Iron</keyword>
<organism evidence="11 12">
    <name type="scientific">Noviherbaspirillum sedimenti</name>
    <dbReference type="NCBI Taxonomy" id="2320865"/>
    <lineage>
        <taxon>Bacteria</taxon>
        <taxon>Pseudomonadati</taxon>
        <taxon>Pseudomonadota</taxon>
        <taxon>Betaproteobacteria</taxon>
        <taxon>Burkholderiales</taxon>
        <taxon>Oxalobacteraceae</taxon>
        <taxon>Noviherbaspirillum</taxon>
    </lineage>
</organism>
<proteinExistence type="predicted"/>
<feature type="binding site" description="covalent" evidence="8">
    <location>
        <position position="72"/>
    </location>
    <ligand>
        <name>heme c</name>
        <dbReference type="ChEBI" id="CHEBI:61717"/>
        <label>1</label>
    </ligand>
</feature>
<keyword evidence="5" id="KW-0574">Periplasm</keyword>
<dbReference type="PANTHER" id="PTHR30600">
    <property type="entry name" value="CYTOCHROME C PEROXIDASE-RELATED"/>
    <property type="match status" value="1"/>
</dbReference>